<organism evidence="9 10">
    <name type="scientific">Emiliania huxleyi (strain CCMP1516)</name>
    <dbReference type="NCBI Taxonomy" id="280463"/>
    <lineage>
        <taxon>Eukaryota</taxon>
        <taxon>Haptista</taxon>
        <taxon>Haptophyta</taxon>
        <taxon>Prymnesiophyceae</taxon>
        <taxon>Isochrysidales</taxon>
        <taxon>Noelaerhabdaceae</taxon>
        <taxon>Emiliania</taxon>
    </lineage>
</organism>
<feature type="domain" description="Fringe-like glycosyltransferase" evidence="8">
    <location>
        <begin position="148"/>
        <end position="253"/>
    </location>
</feature>
<sequence length="315" mass="35383">MVTPAASEAGLWPALGKLWRGAVAAIVTNSASQSDFFRQSEKRQFRAVLTEATGGSLKYNLTEEIRLLYFEQRAKTYIEEVLVPALGISVFYYVMEFAWARRFRDQGAAGRGQIHFHLLGWLESGEPHHIISADTAWCSSSPPTTGSELSVKDVAFGILTAKNLVQSRVHAQQLSWLPQARDVVFYSEADLEALQPTVALEPPPKEELALMDLHKRFPRHAWIFFCDDDTYVYMGSRNLLAMLGSYHAERDWYTRWAGDIRVGKCVDDLAAGALLSSRAALTWRGEVFARAGFHHESHDKYEWDNTGGGHPYGDL</sequence>
<evidence type="ECO:0000256" key="7">
    <source>
        <dbReference type="ARBA" id="ARBA00023136"/>
    </source>
</evidence>
<keyword evidence="3" id="KW-0808">Transferase</keyword>
<keyword evidence="4" id="KW-0812">Transmembrane</keyword>
<evidence type="ECO:0000256" key="4">
    <source>
        <dbReference type="ARBA" id="ARBA00022692"/>
    </source>
</evidence>
<keyword evidence="7" id="KW-0472">Membrane</keyword>
<evidence type="ECO:0000256" key="5">
    <source>
        <dbReference type="ARBA" id="ARBA00022968"/>
    </source>
</evidence>
<evidence type="ECO:0000256" key="2">
    <source>
        <dbReference type="ARBA" id="ARBA00022676"/>
    </source>
</evidence>
<dbReference type="Gene3D" id="3.90.550.50">
    <property type="match status" value="1"/>
</dbReference>
<evidence type="ECO:0000259" key="8">
    <source>
        <dbReference type="Pfam" id="PF02434"/>
    </source>
</evidence>
<dbReference type="PaxDb" id="2903-EOD05952"/>
<reference evidence="9" key="2">
    <citation type="submission" date="2024-10" db="UniProtKB">
        <authorList>
            <consortium name="EnsemblProtists"/>
        </authorList>
    </citation>
    <scope>IDENTIFICATION</scope>
</reference>
<evidence type="ECO:0000313" key="9">
    <source>
        <dbReference type="EnsemblProtists" id="EOD05952"/>
    </source>
</evidence>
<dbReference type="EnsemblProtists" id="EOD05952">
    <property type="protein sequence ID" value="EOD05952"/>
    <property type="gene ID" value="EMIHUDRAFT_219670"/>
</dbReference>
<dbReference type="GO" id="GO:0016020">
    <property type="term" value="C:membrane"/>
    <property type="evidence" value="ECO:0007669"/>
    <property type="project" value="UniProtKB-SubCell"/>
</dbReference>
<evidence type="ECO:0000256" key="3">
    <source>
        <dbReference type="ARBA" id="ARBA00022679"/>
    </source>
</evidence>
<protein>
    <recommendedName>
        <fullName evidence="8">Fringe-like glycosyltransferase domain-containing protein</fullName>
    </recommendedName>
</protein>
<dbReference type="InterPro" id="IPR003378">
    <property type="entry name" value="Fringe-like_glycosylTrfase"/>
</dbReference>
<dbReference type="GO" id="GO:0016757">
    <property type="term" value="F:glycosyltransferase activity"/>
    <property type="evidence" value="ECO:0007669"/>
    <property type="project" value="UniProtKB-KW"/>
</dbReference>
<reference evidence="10" key="1">
    <citation type="journal article" date="2013" name="Nature">
        <title>Pan genome of the phytoplankton Emiliania underpins its global distribution.</title>
        <authorList>
            <person name="Read B.A."/>
            <person name="Kegel J."/>
            <person name="Klute M.J."/>
            <person name="Kuo A."/>
            <person name="Lefebvre S.C."/>
            <person name="Maumus F."/>
            <person name="Mayer C."/>
            <person name="Miller J."/>
            <person name="Monier A."/>
            <person name="Salamov A."/>
            <person name="Young J."/>
            <person name="Aguilar M."/>
            <person name="Claverie J.M."/>
            <person name="Frickenhaus S."/>
            <person name="Gonzalez K."/>
            <person name="Herman E.K."/>
            <person name="Lin Y.C."/>
            <person name="Napier J."/>
            <person name="Ogata H."/>
            <person name="Sarno A.F."/>
            <person name="Shmutz J."/>
            <person name="Schroeder D."/>
            <person name="de Vargas C."/>
            <person name="Verret F."/>
            <person name="von Dassow P."/>
            <person name="Valentin K."/>
            <person name="Van de Peer Y."/>
            <person name="Wheeler G."/>
            <person name="Dacks J.B."/>
            <person name="Delwiche C.F."/>
            <person name="Dyhrman S.T."/>
            <person name="Glockner G."/>
            <person name="John U."/>
            <person name="Richards T."/>
            <person name="Worden A.Z."/>
            <person name="Zhang X."/>
            <person name="Grigoriev I.V."/>
            <person name="Allen A.E."/>
            <person name="Bidle K."/>
            <person name="Borodovsky M."/>
            <person name="Bowler C."/>
            <person name="Brownlee C."/>
            <person name="Cock J.M."/>
            <person name="Elias M."/>
            <person name="Gladyshev V.N."/>
            <person name="Groth M."/>
            <person name="Guda C."/>
            <person name="Hadaegh A."/>
            <person name="Iglesias-Rodriguez M.D."/>
            <person name="Jenkins J."/>
            <person name="Jones B.M."/>
            <person name="Lawson T."/>
            <person name="Leese F."/>
            <person name="Lindquist E."/>
            <person name="Lobanov A."/>
            <person name="Lomsadze A."/>
            <person name="Malik S.B."/>
            <person name="Marsh M.E."/>
            <person name="Mackinder L."/>
            <person name="Mock T."/>
            <person name="Mueller-Roeber B."/>
            <person name="Pagarete A."/>
            <person name="Parker M."/>
            <person name="Probert I."/>
            <person name="Quesneville H."/>
            <person name="Raines C."/>
            <person name="Rensing S.A."/>
            <person name="Riano-Pachon D.M."/>
            <person name="Richier S."/>
            <person name="Rokitta S."/>
            <person name="Shiraiwa Y."/>
            <person name="Soanes D.M."/>
            <person name="van der Giezen M."/>
            <person name="Wahlund T.M."/>
            <person name="Williams B."/>
            <person name="Wilson W."/>
            <person name="Wolfe G."/>
            <person name="Wurch L.L."/>
        </authorList>
    </citation>
    <scope>NUCLEOTIDE SEQUENCE</scope>
</reference>
<evidence type="ECO:0000256" key="1">
    <source>
        <dbReference type="ARBA" id="ARBA00004606"/>
    </source>
</evidence>
<accession>A0A0D3I3W7</accession>
<keyword evidence="5" id="KW-0735">Signal-anchor</keyword>
<evidence type="ECO:0000256" key="6">
    <source>
        <dbReference type="ARBA" id="ARBA00022989"/>
    </source>
</evidence>
<keyword evidence="6" id="KW-1133">Transmembrane helix</keyword>
<dbReference type="AlphaFoldDB" id="A0A0D3I3W7"/>
<dbReference type="KEGG" id="ehx:EMIHUDRAFT_219670"/>
<comment type="subcellular location">
    <subcellularLocation>
        <location evidence="1">Membrane</location>
        <topology evidence="1">Single-pass type II membrane protein</topology>
    </subcellularLocation>
</comment>
<evidence type="ECO:0000313" key="10">
    <source>
        <dbReference type="Proteomes" id="UP000013827"/>
    </source>
</evidence>
<dbReference type="Proteomes" id="UP000013827">
    <property type="component" value="Unassembled WGS sequence"/>
</dbReference>
<dbReference type="Pfam" id="PF02434">
    <property type="entry name" value="Fringe"/>
    <property type="match status" value="1"/>
</dbReference>
<name>A0A0D3I3W7_EMIH1</name>
<keyword evidence="10" id="KW-1185">Reference proteome</keyword>
<dbReference type="GeneID" id="17252101"/>
<dbReference type="RefSeq" id="XP_005758381.1">
    <property type="nucleotide sequence ID" value="XM_005758324.1"/>
</dbReference>
<keyword evidence="2" id="KW-0328">Glycosyltransferase</keyword>
<dbReference type="HOGENOM" id="CLU_884071_0_0_1"/>
<proteinExistence type="predicted"/>